<sequence>MAFSKEIADKILEFAALEPTIPVGVGHDFQTDVFDQDDVLDTAKYLISTGQIKAKIENHYYNGLVNIAFRQ</sequence>
<dbReference type="RefSeq" id="WP_148845081.1">
    <property type="nucleotide sequence ID" value="NZ_SJLI01000001.1"/>
</dbReference>
<evidence type="ECO:0000313" key="2">
    <source>
        <dbReference type="Proteomes" id="UP000325300"/>
    </source>
</evidence>
<reference evidence="1 2" key="1">
    <citation type="submission" date="2019-02" db="EMBL/GenBank/DDBJ databases">
        <title>Novel genomic isolates of S. pyogenes and S. dysgalactiae subsp. equisimilis associated to necrotising fasciitis (NSTI).</title>
        <authorList>
            <person name="Barrantes I."/>
        </authorList>
    </citation>
    <scope>NUCLEOTIDE SEQUENCE [LARGE SCALE GENOMIC DNA]</scope>
    <source>
        <strain evidence="1 2">SPY5003</strain>
    </source>
</reference>
<dbReference type="EMBL" id="SJLI01000001">
    <property type="protein sequence ID" value="TYK95903.1"/>
    <property type="molecule type" value="Genomic_DNA"/>
</dbReference>
<evidence type="ECO:0000313" key="1">
    <source>
        <dbReference type="EMBL" id="TYK95903.1"/>
    </source>
</evidence>
<gene>
    <name evidence="1" type="ORF">E0F67_02280</name>
</gene>
<comment type="caution">
    <text evidence="1">The sequence shown here is derived from an EMBL/GenBank/DDBJ whole genome shotgun (WGS) entry which is preliminary data.</text>
</comment>
<organism evidence="1 2">
    <name type="scientific">Streptococcus pyogenes</name>
    <dbReference type="NCBI Taxonomy" id="1314"/>
    <lineage>
        <taxon>Bacteria</taxon>
        <taxon>Bacillati</taxon>
        <taxon>Bacillota</taxon>
        <taxon>Bacilli</taxon>
        <taxon>Lactobacillales</taxon>
        <taxon>Streptococcaceae</taxon>
        <taxon>Streptococcus</taxon>
    </lineage>
</organism>
<accession>A0A5S4TFR3</accession>
<proteinExistence type="predicted"/>
<name>A0A5S4TFR3_STRPY</name>
<dbReference type="AlphaFoldDB" id="A0A5S4TFR3"/>
<dbReference type="Proteomes" id="UP000325300">
    <property type="component" value="Unassembled WGS sequence"/>
</dbReference>
<protein>
    <submittedName>
        <fullName evidence="1">Uncharacterized protein</fullName>
    </submittedName>
</protein>